<reference evidence="4" key="1">
    <citation type="submission" date="2020-10" db="EMBL/GenBank/DDBJ databases">
        <authorList>
            <person name="Gilroy R."/>
        </authorList>
    </citation>
    <scope>NUCLEOTIDE SEQUENCE</scope>
    <source>
        <strain evidence="4">11300</strain>
    </source>
</reference>
<dbReference type="GO" id="GO:0015948">
    <property type="term" value="P:methanogenesis"/>
    <property type="evidence" value="ECO:0007669"/>
    <property type="project" value="InterPro"/>
</dbReference>
<dbReference type="Proteomes" id="UP000824091">
    <property type="component" value="Unassembled WGS sequence"/>
</dbReference>
<name>A0A9D1I481_9FIRM</name>
<keyword evidence="3" id="KW-0808">Transferase</keyword>
<dbReference type="EMBL" id="DVMO01000102">
    <property type="protein sequence ID" value="HIU28081.1"/>
    <property type="molecule type" value="Genomic_DNA"/>
</dbReference>
<proteinExistence type="inferred from homology"/>
<organism evidence="4 5">
    <name type="scientific">Candidatus Fimisoma avicola</name>
    <dbReference type="NCBI Taxonomy" id="2840826"/>
    <lineage>
        <taxon>Bacteria</taxon>
        <taxon>Bacillati</taxon>
        <taxon>Bacillota</taxon>
        <taxon>Clostridia</taxon>
        <taxon>Eubacteriales</taxon>
        <taxon>Candidatus Fimisoma</taxon>
    </lineage>
</organism>
<dbReference type="InterPro" id="IPR038601">
    <property type="entry name" value="MttB-like_sf"/>
</dbReference>
<evidence type="ECO:0000256" key="1">
    <source>
        <dbReference type="ARBA" id="ARBA00007137"/>
    </source>
</evidence>
<dbReference type="Gene3D" id="3.20.20.480">
    <property type="entry name" value="Trimethylamine methyltransferase-like"/>
    <property type="match status" value="1"/>
</dbReference>
<sequence>MYVNQTGNFTHDFKMCSYEQLTRLHNASLEVLERTGVKIFEDTALKILAEGGAYVDFDSKVVRIPAHMVKAAIQSAPSRIVVANPAGKRTMFLERNNVYFGTGTDLPTHMDPYTREIRPTVLKDIENIAKVVDKADNFAYVSNQGLAQDIPQHLHDMITLKAMRKYCAKPNLSTATDRGNLKCLIDMCAEMAGGYEELRRSPSIMLYNEPVSPLMNSEEAIQKLMLCAEYGIPTTYASGGVSGGTSPVTLSGSIVCSNAECLAGLVLHQLVKKGAPFIYGYIFGAMDMMTTMNVYGGPELGMVHAVMADLAKYYDLPVYGTSGCTDALEVDAQAGTEAMYSIMCAALSGENLVHDNAYTGVGAIGNLSMILLVDEQIGFAKRFVEGINYDEDSLAVDLIDRVGHGGAYVSQKHTAKNFKKEVYYPKYFNRKQYLAWQSEGGLTLNDKLDNAVRKIIEADDYSYIDEKTTKVFDEIIRDRAKELEIEYK</sequence>
<evidence type="ECO:0000313" key="4">
    <source>
        <dbReference type="EMBL" id="HIU28081.1"/>
    </source>
</evidence>
<dbReference type="GO" id="GO:0008168">
    <property type="term" value="F:methyltransferase activity"/>
    <property type="evidence" value="ECO:0007669"/>
    <property type="project" value="UniProtKB-KW"/>
</dbReference>
<comment type="similarity">
    <text evidence="1">Belongs to the trimethylamine methyltransferase family.</text>
</comment>
<keyword evidence="2 4" id="KW-0489">Methyltransferase</keyword>
<comment type="caution">
    <text evidence="4">The sequence shown here is derived from an EMBL/GenBank/DDBJ whole genome shotgun (WGS) entry which is preliminary data.</text>
</comment>
<gene>
    <name evidence="4" type="ORF">IAD16_06870</name>
</gene>
<protein>
    <submittedName>
        <fullName evidence="4">Trimethylamine methyltransferase family protein</fullName>
    </submittedName>
</protein>
<dbReference type="GO" id="GO:0032259">
    <property type="term" value="P:methylation"/>
    <property type="evidence" value="ECO:0007669"/>
    <property type="project" value="UniProtKB-KW"/>
</dbReference>
<dbReference type="AlphaFoldDB" id="A0A9D1I481"/>
<dbReference type="InterPro" id="IPR010426">
    <property type="entry name" value="MTTB_MeTrfase"/>
</dbReference>
<dbReference type="Pfam" id="PF06253">
    <property type="entry name" value="MTTB"/>
    <property type="match status" value="1"/>
</dbReference>
<evidence type="ECO:0000256" key="2">
    <source>
        <dbReference type="ARBA" id="ARBA00022603"/>
    </source>
</evidence>
<evidence type="ECO:0000256" key="3">
    <source>
        <dbReference type="ARBA" id="ARBA00022679"/>
    </source>
</evidence>
<reference evidence="4" key="2">
    <citation type="journal article" date="2021" name="PeerJ">
        <title>Extensive microbial diversity within the chicken gut microbiome revealed by metagenomics and culture.</title>
        <authorList>
            <person name="Gilroy R."/>
            <person name="Ravi A."/>
            <person name="Getino M."/>
            <person name="Pursley I."/>
            <person name="Horton D.L."/>
            <person name="Alikhan N.F."/>
            <person name="Baker D."/>
            <person name="Gharbi K."/>
            <person name="Hall N."/>
            <person name="Watson M."/>
            <person name="Adriaenssens E.M."/>
            <person name="Foster-Nyarko E."/>
            <person name="Jarju S."/>
            <person name="Secka A."/>
            <person name="Antonio M."/>
            <person name="Oren A."/>
            <person name="Chaudhuri R.R."/>
            <person name="La Ragione R."/>
            <person name="Hildebrand F."/>
            <person name="Pallen M.J."/>
        </authorList>
    </citation>
    <scope>NUCLEOTIDE SEQUENCE</scope>
    <source>
        <strain evidence="4">11300</strain>
    </source>
</reference>
<evidence type="ECO:0000313" key="5">
    <source>
        <dbReference type="Proteomes" id="UP000824091"/>
    </source>
</evidence>
<accession>A0A9D1I481</accession>